<accession>A0AAV5U996</accession>
<dbReference type="AlphaFoldDB" id="A0AAV5U996"/>
<feature type="non-terminal residue" evidence="2">
    <location>
        <position position="1"/>
    </location>
</feature>
<gene>
    <name evidence="2" type="ORF">PENTCL1PPCAC_25635</name>
</gene>
<keyword evidence="3" id="KW-1185">Reference proteome</keyword>
<reference evidence="2" key="1">
    <citation type="submission" date="2023-10" db="EMBL/GenBank/DDBJ databases">
        <title>Genome assembly of Pristionchus species.</title>
        <authorList>
            <person name="Yoshida K."/>
            <person name="Sommer R.J."/>
        </authorList>
    </citation>
    <scope>NUCLEOTIDE SEQUENCE</scope>
    <source>
        <strain evidence="2">RS0144</strain>
    </source>
</reference>
<evidence type="ECO:0000313" key="2">
    <source>
        <dbReference type="EMBL" id="GMT03461.1"/>
    </source>
</evidence>
<name>A0AAV5U996_9BILA</name>
<feature type="region of interest" description="Disordered" evidence="1">
    <location>
        <begin position="105"/>
        <end position="151"/>
    </location>
</feature>
<sequence length="275" mass="28997">DLVRTTNDAISSFAVNVEGRYVSIYFSQNPLDARLAGKPYCLTVDGTRFNASGNPDSINCDLSSLDQAGSYSIYGVRSERLENATKRHQTPSTVLITEVRSTTTKARTTTATSTNSTLQTTVPTTTTSAAPTTTATAMQKTTASTATSSASTKSSTVKTSTTITPTTSLPMFSSITMLDSLLGLEYACDGCSIAPSIFTCSQFFVDHANFGANASCSSTGRGLLISFGRNATVRAKDRLAITKAFNVLLAPAIQHLVVDSPANAVSPEFTVAYTQ</sequence>
<evidence type="ECO:0000313" key="3">
    <source>
        <dbReference type="Proteomes" id="UP001432027"/>
    </source>
</evidence>
<evidence type="ECO:0000256" key="1">
    <source>
        <dbReference type="SAM" id="MobiDB-lite"/>
    </source>
</evidence>
<comment type="caution">
    <text evidence="2">The sequence shown here is derived from an EMBL/GenBank/DDBJ whole genome shotgun (WGS) entry which is preliminary data.</text>
</comment>
<organism evidence="2 3">
    <name type="scientific">Pristionchus entomophagus</name>
    <dbReference type="NCBI Taxonomy" id="358040"/>
    <lineage>
        <taxon>Eukaryota</taxon>
        <taxon>Metazoa</taxon>
        <taxon>Ecdysozoa</taxon>
        <taxon>Nematoda</taxon>
        <taxon>Chromadorea</taxon>
        <taxon>Rhabditida</taxon>
        <taxon>Rhabditina</taxon>
        <taxon>Diplogasteromorpha</taxon>
        <taxon>Diplogasteroidea</taxon>
        <taxon>Neodiplogasteridae</taxon>
        <taxon>Pristionchus</taxon>
    </lineage>
</organism>
<dbReference type="Proteomes" id="UP001432027">
    <property type="component" value="Unassembled WGS sequence"/>
</dbReference>
<proteinExistence type="predicted"/>
<feature type="non-terminal residue" evidence="2">
    <location>
        <position position="275"/>
    </location>
</feature>
<dbReference type="EMBL" id="BTSX01000006">
    <property type="protein sequence ID" value="GMT03461.1"/>
    <property type="molecule type" value="Genomic_DNA"/>
</dbReference>
<protein>
    <submittedName>
        <fullName evidence="2">Uncharacterized protein</fullName>
    </submittedName>
</protein>